<dbReference type="RefSeq" id="WP_309902403.1">
    <property type="nucleotide sequence ID" value="NZ_JAVDRF010000005.1"/>
</dbReference>
<keyword evidence="2" id="KW-1185">Reference proteome</keyword>
<evidence type="ECO:0008006" key="3">
    <source>
        <dbReference type="Google" id="ProtNLM"/>
    </source>
</evidence>
<dbReference type="EMBL" id="JAVDRF010000005">
    <property type="protein sequence ID" value="MDR6536929.1"/>
    <property type="molecule type" value="Genomic_DNA"/>
</dbReference>
<name>A0ABU1NET6_9BURK</name>
<reference evidence="1 2" key="1">
    <citation type="submission" date="2023-07" db="EMBL/GenBank/DDBJ databases">
        <title>Sorghum-associated microbial communities from plants grown in Nebraska, USA.</title>
        <authorList>
            <person name="Schachtman D."/>
        </authorList>
    </citation>
    <scope>NUCLEOTIDE SEQUENCE [LARGE SCALE GENOMIC DNA]</scope>
    <source>
        <strain evidence="1 2">DS1781</strain>
    </source>
</reference>
<evidence type="ECO:0000313" key="2">
    <source>
        <dbReference type="Proteomes" id="UP001184230"/>
    </source>
</evidence>
<comment type="caution">
    <text evidence="1">The sequence shown here is derived from an EMBL/GenBank/DDBJ whole genome shotgun (WGS) entry which is preliminary data.</text>
</comment>
<gene>
    <name evidence="1" type="ORF">J2739_002702</name>
</gene>
<organism evidence="1 2">
    <name type="scientific">Variovorax soli</name>
    <dbReference type="NCBI Taxonomy" id="376815"/>
    <lineage>
        <taxon>Bacteria</taxon>
        <taxon>Pseudomonadati</taxon>
        <taxon>Pseudomonadota</taxon>
        <taxon>Betaproteobacteria</taxon>
        <taxon>Burkholderiales</taxon>
        <taxon>Comamonadaceae</taxon>
        <taxon>Variovorax</taxon>
    </lineage>
</organism>
<proteinExistence type="predicted"/>
<protein>
    <recommendedName>
        <fullName evidence="3">EspA-like secreted protein</fullName>
    </recommendedName>
</protein>
<dbReference type="Proteomes" id="UP001184230">
    <property type="component" value="Unassembled WGS sequence"/>
</dbReference>
<accession>A0ABU1NET6</accession>
<sequence length="200" mass="21607">MGTPVSKTKSELTIEKYLNGEVGTTDAMRKVTIAFMMLANAIGKVMGAQTVQSREVADQLSAIHDYMANLNSVVEKAGAGEAETENLHPVYNAGTKEEVEEYRKALLAYGKLSADPTQYDEVKSDGKDPETWTWKLSVSSCNTALKNMQLAVDNLSSESQTEQVALQTLMTYFNSDIDAASASIQKSGSQAQTVLRPLGG</sequence>
<evidence type="ECO:0000313" key="1">
    <source>
        <dbReference type="EMBL" id="MDR6536929.1"/>
    </source>
</evidence>